<evidence type="ECO:0000256" key="5">
    <source>
        <dbReference type="ARBA" id="ARBA00022741"/>
    </source>
</evidence>
<evidence type="ECO:0000259" key="10">
    <source>
        <dbReference type="PROSITE" id="PS50893"/>
    </source>
</evidence>
<keyword evidence="6 11" id="KW-0067">ATP-binding</keyword>
<evidence type="ECO:0000256" key="7">
    <source>
        <dbReference type="ARBA" id="ARBA00023004"/>
    </source>
</evidence>
<dbReference type="SUPFAM" id="SSF52540">
    <property type="entry name" value="P-loop containing nucleoside triphosphate hydrolases"/>
    <property type="match status" value="1"/>
</dbReference>
<accession>A0A2I1INL4</accession>
<dbReference type="Gene3D" id="3.40.50.300">
    <property type="entry name" value="P-loop containing nucleotide triphosphate hydrolases"/>
    <property type="match status" value="1"/>
</dbReference>
<keyword evidence="2" id="KW-0813">Transport</keyword>
<dbReference type="STRING" id="33007.HMPREF3198_01534"/>
<dbReference type="InterPro" id="IPR017871">
    <property type="entry name" value="ABC_transporter-like_CS"/>
</dbReference>
<dbReference type="FunFam" id="3.40.50.300:FF:000134">
    <property type="entry name" value="Iron-enterobactin ABC transporter ATP-binding protein"/>
    <property type="match status" value="1"/>
</dbReference>
<dbReference type="AlphaFoldDB" id="A0A2I1INL4"/>
<dbReference type="GO" id="GO:0005524">
    <property type="term" value="F:ATP binding"/>
    <property type="evidence" value="ECO:0007669"/>
    <property type="project" value="UniProtKB-KW"/>
</dbReference>
<protein>
    <submittedName>
        <fullName evidence="11">Iron ABC transporter ATP-binding protein</fullName>
    </submittedName>
</protein>
<name>A0A2I1INL4_9ACTO</name>
<dbReference type="InterPro" id="IPR027417">
    <property type="entry name" value="P-loop_NTPase"/>
</dbReference>
<evidence type="ECO:0000256" key="3">
    <source>
        <dbReference type="ARBA" id="ARBA00022475"/>
    </source>
</evidence>
<dbReference type="PANTHER" id="PTHR42771">
    <property type="entry name" value="IRON(3+)-HYDROXAMATE IMPORT ATP-BINDING PROTEIN FHUC"/>
    <property type="match status" value="1"/>
</dbReference>
<evidence type="ECO:0000256" key="1">
    <source>
        <dbReference type="ARBA" id="ARBA00004202"/>
    </source>
</evidence>
<dbReference type="Proteomes" id="UP000235122">
    <property type="component" value="Unassembled WGS sequence"/>
</dbReference>
<comment type="subcellular location">
    <subcellularLocation>
        <location evidence="1">Cell membrane</location>
        <topology evidence="1">Peripheral membrane protein</topology>
    </subcellularLocation>
</comment>
<comment type="caution">
    <text evidence="11">The sequence shown here is derived from an EMBL/GenBank/DDBJ whole genome shotgun (WGS) entry which is preliminary data.</text>
</comment>
<keyword evidence="9" id="KW-0472">Membrane</keyword>
<dbReference type="Pfam" id="PF00005">
    <property type="entry name" value="ABC_tran"/>
    <property type="match status" value="1"/>
</dbReference>
<dbReference type="CDD" id="cd03214">
    <property type="entry name" value="ABC_Iron-Siderophores_B12_Hemin"/>
    <property type="match status" value="1"/>
</dbReference>
<organism evidence="11 12">
    <name type="scientific">Winkia neuii</name>
    <dbReference type="NCBI Taxonomy" id="33007"/>
    <lineage>
        <taxon>Bacteria</taxon>
        <taxon>Bacillati</taxon>
        <taxon>Actinomycetota</taxon>
        <taxon>Actinomycetes</taxon>
        <taxon>Actinomycetales</taxon>
        <taxon>Actinomycetaceae</taxon>
        <taxon>Winkia</taxon>
    </lineage>
</organism>
<gene>
    <name evidence="11" type="ORF">CYJ19_03460</name>
</gene>
<dbReference type="PROSITE" id="PS00211">
    <property type="entry name" value="ABC_TRANSPORTER_1"/>
    <property type="match status" value="1"/>
</dbReference>
<evidence type="ECO:0000256" key="9">
    <source>
        <dbReference type="ARBA" id="ARBA00023136"/>
    </source>
</evidence>
<dbReference type="InterPro" id="IPR003439">
    <property type="entry name" value="ABC_transporter-like_ATP-bd"/>
</dbReference>
<dbReference type="InterPro" id="IPR003593">
    <property type="entry name" value="AAA+_ATPase"/>
</dbReference>
<reference evidence="11 12" key="1">
    <citation type="submission" date="2017-12" db="EMBL/GenBank/DDBJ databases">
        <title>Phylogenetic diversity of female urinary microbiome.</title>
        <authorList>
            <person name="Thomas-White K."/>
            <person name="Wolfe A.J."/>
        </authorList>
    </citation>
    <scope>NUCLEOTIDE SEQUENCE [LARGE SCALE GENOMIC DNA]</scope>
    <source>
        <strain evidence="11 12">UMB0402</strain>
    </source>
</reference>
<sequence>MIEIRSLTLDYGACPVVEDLNLDLPDEGLTALIGPNGAGKSTLLAALGRLHPKTKGTIKVDGTELTDWNSAELAKTLAILRQENHLAVRLTVAELVMLGRHPHNGGRPRKEDRTKVAAALQTVQMVDFADRFIDELSGGQRQRAFVAMALAQDTKYLLLDEPLAALDMHHSRQMMRHLKNICAKANLAVVVVIHDVNTAATYADQMVAMKSGKICAKGTPSEVMTEQTLQKIYDVEVEVTHLSGRPIAMPLP</sequence>
<evidence type="ECO:0000313" key="12">
    <source>
        <dbReference type="Proteomes" id="UP000235122"/>
    </source>
</evidence>
<dbReference type="EMBL" id="PKKO01000002">
    <property type="protein sequence ID" value="PKY72715.1"/>
    <property type="molecule type" value="Genomic_DNA"/>
</dbReference>
<keyword evidence="5" id="KW-0547">Nucleotide-binding</keyword>
<keyword evidence="3" id="KW-1003">Cell membrane</keyword>
<dbReference type="GeneID" id="35867858"/>
<dbReference type="PROSITE" id="PS50893">
    <property type="entry name" value="ABC_TRANSPORTER_2"/>
    <property type="match status" value="1"/>
</dbReference>
<dbReference type="GO" id="GO:0006826">
    <property type="term" value="P:iron ion transport"/>
    <property type="evidence" value="ECO:0007669"/>
    <property type="project" value="UniProtKB-KW"/>
</dbReference>
<proteinExistence type="predicted"/>
<keyword evidence="7" id="KW-0408">Iron</keyword>
<dbReference type="RefSeq" id="WP_024331071.1">
    <property type="nucleotide sequence ID" value="NZ_JASOXK010000002.1"/>
</dbReference>
<evidence type="ECO:0000256" key="8">
    <source>
        <dbReference type="ARBA" id="ARBA00023065"/>
    </source>
</evidence>
<feature type="domain" description="ABC transporter" evidence="10">
    <location>
        <begin position="2"/>
        <end position="236"/>
    </location>
</feature>
<dbReference type="GO" id="GO:0016887">
    <property type="term" value="F:ATP hydrolysis activity"/>
    <property type="evidence" value="ECO:0007669"/>
    <property type="project" value="InterPro"/>
</dbReference>
<evidence type="ECO:0000256" key="6">
    <source>
        <dbReference type="ARBA" id="ARBA00022840"/>
    </source>
</evidence>
<dbReference type="SMART" id="SM00382">
    <property type="entry name" value="AAA"/>
    <property type="match status" value="1"/>
</dbReference>
<dbReference type="PANTHER" id="PTHR42771:SF3">
    <property type="entry name" value="PETROBACTIN IMPORT ATP-BINDING PROTEIN YCLP"/>
    <property type="match status" value="1"/>
</dbReference>
<dbReference type="GO" id="GO:0005886">
    <property type="term" value="C:plasma membrane"/>
    <property type="evidence" value="ECO:0007669"/>
    <property type="project" value="UniProtKB-SubCell"/>
</dbReference>
<evidence type="ECO:0000256" key="4">
    <source>
        <dbReference type="ARBA" id="ARBA00022496"/>
    </source>
</evidence>
<keyword evidence="12" id="KW-1185">Reference proteome</keyword>
<keyword evidence="8" id="KW-0406">Ion transport</keyword>
<dbReference type="InterPro" id="IPR051535">
    <property type="entry name" value="Siderophore_ABC-ATPase"/>
</dbReference>
<evidence type="ECO:0000256" key="2">
    <source>
        <dbReference type="ARBA" id="ARBA00022448"/>
    </source>
</evidence>
<evidence type="ECO:0000313" key="11">
    <source>
        <dbReference type="EMBL" id="PKY72715.1"/>
    </source>
</evidence>
<keyword evidence="4" id="KW-0410">Iron transport</keyword>